<dbReference type="Gene3D" id="3.90.226.10">
    <property type="entry name" value="2-enoyl-CoA Hydratase, Chain A, domain 1"/>
    <property type="match status" value="1"/>
</dbReference>
<accession>A0ABR5J5E8</accession>
<evidence type="ECO:0000313" key="3">
    <source>
        <dbReference type="Proteomes" id="UP000037020"/>
    </source>
</evidence>
<feature type="compositionally biased region" description="Low complexity" evidence="1">
    <location>
        <begin position="1"/>
        <end position="24"/>
    </location>
</feature>
<organism evidence="2 3">
    <name type="scientific">Streptomyces varsoviensis</name>
    <dbReference type="NCBI Taxonomy" id="67373"/>
    <lineage>
        <taxon>Bacteria</taxon>
        <taxon>Bacillati</taxon>
        <taxon>Actinomycetota</taxon>
        <taxon>Actinomycetes</taxon>
        <taxon>Kitasatosporales</taxon>
        <taxon>Streptomycetaceae</taxon>
        <taxon>Streptomyces</taxon>
    </lineage>
</organism>
<dbReference type="Proteomes" id="UP000037020">
    <property type="component" value="Unassembled WGS sequence"/>
</dbReference>
<name>A0ABR5J5E8_9ACTN</name>
<evidence type="ECO:0000256" key="1">
    <source>
        <dbReference type="SAM" id="MobiDB-lite"/>
    </source>
</evidence>
<feature type="compositionally biased region" description="Pro residues" evidence="1">
    <location>
        <begin position="25"/>
        <end position="34"/>
    </location>
</feature>
<dbReference type="EMBL" id="LGUT01001620">
    <property type="protein sequence ID" value="KOG88581.1"/>
    <property type="molecule type" value="Genomic_DNA"/>
</dbReference>
<evidence type="ECO:0000313" key="2">
    <source>
        <dbReference type="EMBL" id="KOG88581.1"/>
    </source>
</evidence>
<proteinExistence type="predicted"/>
<keyword evidence="3" id="KW-1185">Reference proteome</keyword>
<dbReference type="SUPFAM" id="SSF52096">
    <property type="entry name" value="ClpP/crotonase"/>
    <property type="match status" value="1"/>
</dbReference>
<comment type="caution">
    <text evidence="2">The sequence shown here is derived from an EMBL/GenBank/DDBJ whole genome shotgun (WGS) entry which is preliminary data.</text>
</comment>
<reference evidence="2 3" key="1">
    <citation type="submission" date="2015-07" db="EMBL/GenBank/DDBJ databases">
        <authorList>
            <person name="Ju K.-S."/>
            <person name="Doroghazi J.R."/>
            <person name="Metcalf W.W."/>
        </authorList>
    </citation>
    <scope>NUCLEOTIDE SEQUENCE [LARGE SCALE GENOMIC DNA]</scope>
    <source>
        <strain evidence="2 3">NRRL B-3589</strain>
    </source>
</reference>
<feature type="non-terminal residue" evidence="2">
    <location>
        <position position="99"/>
    </location>
</feature>
<gene>
    <name evidence="2" type="ORF">ADK38_19020</name>
</gene>
<dbReference type="InterPro" id="IPR029045">
    <property type="entry name" value="ClpP/crotonase-like_dom_sf"/>
</dbReference>
<feature type="non-terminal residue" evidence="2">
    <location>
        <position position="1"/>
    </location>
</feature>
<protein>
    <submittedName>
        <fullName evidence="2">Uncharacterized protein</fullName>
    </submittedName>
</protein>
<feature type="region of interest" description="Disordered" evidence="1">
    <location>
        <begin position="1"/>
        <end position="49"/>
    </location>
</feature>
<sequence length="99" mass="9686">GQEGASASGSPSASEPPSAVGTPSPAGPPSPGEPPSAAESIRRSRLPQRIGVRELLEGVATEVTPLSGTGAGERDPGLLLALARVGSVPCVVLGHDRGS</sequence>